<dbReference type="PANTHER" id="PTHR11937">
    <property type="entry name" value="ACTIN"/>
    <property type="match status" value="1"/>
</dbReference>
<evidence type="ECO:0000313" key="3">
    <source>
        <dbReference type="Proteomes" id="UP000824469"/>
    </source>
</evidence>
<dbReference type="SMART" id="SM00268">
    <property type="entry name" value="ACTIN"/>
    <property type="match status" value="1"/>
</dbReference>
<evidence type="ECO:0000313" key="2">
    <source>
        <dbReference type="EMBL" id="KAH9329440.1"/>
    </source>
</evidence>
<dbReference type="Gene3D" id="3.30.420.40">
    <property type="match status" value="2"/>
</dbReference>
<feature type="non-terminal residue" evidence="2">
    <location>
        <position position="331"/>
    </location>
</feature>
<organism evidence="2 3">
    <name type="scientific">Taxus chinensis</name>
    <name type="common">Chinese yew</name>
    <name type="synonym">Taxus wallichiana var. chinensis</name>
    <dbReference type="NCBI Taxonomy" id="29808"/>
    <lineage>
        <taxon>Eukaryota</taxon>
        <taxon>Viridiplantae</taxon>
        <taxon>Streptophyta</taxon>
        <taxon>Embryophyta</taxon>
        <taxon>Tracheophyta</taxon>
        <taxon>Spermatophyta</taxon>
        <taxon>Pinopsida</taxon>
        <taxon>Pinidae</taxon>
        <taxon>Conifers II</taxon>
        <taxon>Cupressales</taxon>
        <taxon>Taxaceae</taxon>
        <taxon>Taxus</taxon>
    </lineage>
</organism>
<dbReference type="InterPro" id="IPR043129">
    <property type="entry name" value="ATPase_NBD"/>
</dbReference>
<dbReference type="InterPro" id="IPR004000">
    <property type="entry name" value="Actin"/>
</dbReference>
<keyword evidence="3" id="KW-1185">Reference proteome</keyword>
<dbReference type="Gene3D" id="3.90.640.10">
    <property type="entry name" value="Actin, Chain A, domain 4"/>
    <property type="match status" value="1"/>
</dbReference>
<comment type="caution">
    <text evidence="2">The sequence shown here is derived from an EMBL/GenBank/DDBJ whole genome shotgun (WGS) entry which is preliminary data.</text>
</comment>
<evidence type="ECO:0000256" key="1">
    <source>
        <dbReference type="RuleBase" id="RU000487"/>
    </source>
</evidence>
<dbReference type="Pfam" id="PF00022">
    <property type="entry name" value="Actin"/>
    <property type="match status" value="1"/>
</dbReference>
<name>A0AA38GY41_TAXCH</name>
<comment type="similarity">
    <text evidence="1">Belongs to the actin family.</text>
</comment>
<sequence length="331" mass="37946">IDYKREYQLGLETTILVKNYTLPDGRVIKVGTERFQAPEALFSPDLIDVEGDGIADMVFRCIQEMDIDNRMTLYQHIVLSGGSTMYPGLPSRLEKEIQDRYLDVVLKGNKDGLKKLRLRIEDPPRRKHMVYLGGAVLAAIMKKDIPPIIDTLTEFFSVEDIKHGIKNLASGKAQNIDGLQTEFLKWGVKVLTPHIKKIFNEINQNDFPLEWTTSIVIPLFKSGDINNPSNYRTIMVNPLFGELFGGMIERRISSWAKREGKRAKGKANFQPRHSPIDHCITLRHLIEKVWDTQGEDIFCCFVDFKKAFDTLPRDKLCNMMEELGVPDDFEQ</sequence>
<protein>
    <recommendedName>
        <fullName evidence="4">Reverse transcriptase domain-containing protein</fullName>
    </recommendedName>
</protein>
<evidence type="ECO:0008006" key="4">
    <source>
        <dbReference type="Google" id="ProtNLM"/>
    </source>
</evidence>
<reference evidence="2 3" key="1">
    <citation type="journal article" date="2021" name="Nat. Plants">
        <title>The Taxus genome provides insights into paclitaxel biosynthesis.</title>
        <authorList>
            <person name="Xiong X."/>
            <person name="Gou J."/>
            <person name="Liao Q."/>
            <person name="Li Y."/>
            <person name="Zhou Q."/>
            <person name="Bi G."/>
            <person name="Li C."/>
            <person name="Du R."/>
            <person name="Wang X."/>
            <person name="Sun T."/>
            <person name="Guo L."/>
            <person name="Liang H."/>
            <person name="Lu P."/>
            <person name="Wu Y."/>
            <person name="Zhang Z."/>
            <person name="Ro D.K."/>
            <person name="Shang Y."/>
            <person name="Huang S."/>
            <person name="Yan J."/>
        </authorList>
    </citation>
    <scope>NUCLEOTIDE SEQUENCE [LARGE SCALE GENOMIC DNA]</scope>
    <source>
        <strain evidence="2">Ta-2019</strain>
    </source>
</reference>
<dbReference type="EMBL" id="JAHRHJ020000001">
    <property type="protein sequence ID" value="KAH9329440.1"/>
    <property type="molecule type" value="Genomic_DNA"/>
</dbReference>
<gene>
    <name evidence="2" type="ORF">KI387_001548</name>
</gene>
<dbReference type="AlphaFoldDB" id="A0AA38GY41"/>
<dbReference type="Proteomes" id="UP000824469">
    <property type="component" value="Unassembled WGS sequence"/>
</dbReference>
<accession>A0AA38GY41</accession>
<dbReference type="SUPFAM" id="SSF53067">
    <property type="entry name" value="Actin-like ATPase domain"/>
    <property type="match status" value="1"/>
</dbReference>
<proteinExistence type="inferred from homology"/>